<keyword evidence="2" id="KW-1185">Reference proteome</keyword>
<protein>
    <submittedName>
        <fullName evidence="1">Alpha/beta hydrolase</fullName>
    </submittedName>
</protein>
<name>A0ACD4B393_MICMQ</name>
<sequence>MKRQLAIGGAMAAAVGAALGWTIARKLTAPVGPRRFNLTLRGVEGDGDGRLLILDRTPDTGTPGTYNLWFEHGGWAQLGSEVEDRGQNQVARVVAGLSPGLTPREGDRVSWSGIYFGSPTDAGLDASDVVISTAVGPAPAWRINGDTSIWAIHVHGLGSPRAGTLRGVQVATELGLTSLVVSYRNDGEGPTEGSGRSTLGAAETEDVEAAISYAVRRGAERIVLFGWSMGAAIALQIAHRSDYAPLVAGLVLDSPVLNWVEVIKANCQRAGFPRSAGLLAVPWLAIGPLARLMGLPARVSLQEFDWVTHAEELSVPTLILHGASDDSVPIKTSLALAKKRPDLVQLECFDAGHTLSWNSDAARWRATVSTWLSDGLAS</sequence>
<evidence type="ECO:0000313" key="2">
    <source>
        <dbReference type="Proteomes" id="UP001060245"/>
    </source>
</evidence>
<keyword evidence="1" id="KW-0378">Hydrolase</keyword>
<organism evidence="1 2">
    <name type="scientific">Microbacterium maritypicum</name>
    <name type="common">Microbacterium liquefaciens</name>
    <dbReference type="NCBI Taxonomy" id="33918"/>
    <lineage>
        <taxon>Bacteria</taxon>
        <taxon>Bacillati</taxon>
        <taxon>Actinomycetota</taxon>
        <taxon>Actinomycetes</taxon>
        <taxon>Micrococcales</taxon>
        <taxon>Microbacteriaceae</taxon>
        <taxon>Microbacterium</taxon>
    </lineage>
</organism>
<evidence type="ECO:0000313" key="1">
    <source>
        <dbReference type="EMBL" id="UTT52011.1"/>
    </source>
</evidence>
<accession>A0ACD4B393</accession>
<dbReference type="EMBL" id="CP101471">
    <property type="protein sequence ID" value="UTT52011.1"/>
    <property type="molecule type" value="Genomic_DNA"/>
</dbReference>
<gene>
    <name evidence="1" type="ORF">NMQ05_13080</name>
</gene>
<reference evidence="1" key="1">
    <citation type="submission" date="2022-07" db="EMBL/GenBank/DDBJ databases">
        <title>Complete genome of DND4.</title>
        <authorList>
            <person name="Cao G."/>
        </authorList>
    </citation>
    <scope>NUCLEOTIDE SEQUENCE</scope>
    <source>
        <strain evidence="1">DND4</strain>
    </source>
</reference>
<proteinExistence type="predicted"/>
<dbReference type="Proteomes" id="UP001060245">
    <property type="component" value="Chromosome"/>
</dbReference>